<evidence type="ECO:0000259" key="1">
    <source>
        <dbReference type="Pfam" id="PF13401"/>
    </source>
</evidence>
<accession>A0A2A9ECT2</accession>
<dbReference type="Pfam" id="PF13401">
    <property type="entry name" value="AAA_22"/>
    <property type="match status" value="1"/>
</dbReference>
<dbReference type="GO" id="GO:0016887">
    <property type="term" value="F:ATP hydrolysis activity"/>
    <property type="evidence" value="ECO:0007669"/>
    <property type="project" value="InterPro"/>
</dbReference>
<dbReference type="InterPro" id="IPR052026">
    <property type="entry name" value="ExeA_AAA_ATPase_DNA-bind"/>
</dbReference>
<dbReference type="OrthoDB" id="9801665at2"/>
<comment type="caution">
    <text evidence="2">The sequence shown here is derived from an EMBL/GenBank/DDBJ whole genome shotgun (WGS) entry which is preliminary data.</text>
</comment>
<reference evidence="2 3" key="1">
    <citation type="submission" date="2017-10" db="EMBL/GenBank/DDBJ databases">
        <title>Sequencing the genomes of 1000 actinobacteria strains.</title>
        <authorList>
            <person name="Klenk H.-P."/>
        </authorList>
    </citation>
    <scope>NUCLEOTIDE SEQUENCE [LARGE SCALE GENOMIC DNA]</scope>
    <source>
        <strain evidence="2 3">DSM 21574</strain>
    </source>
</reference>
<evidence type="ECO:0000313" key="2">
    <source>
        <dbReference type="EMBL" id="PFG36436.1"/>
    </source>
</evidence>
<dbReference type="PANTHER" id="PTHR35894:SF1">
    <property type="entry name" value="PHOSPHORIBULOKINASE _ URIDINE KINASE FAMILY"/>
    <property type="match status" value="1"/>
</dbReference>
<dbReference type="InterPro" id="IPR049945">
    <property type="entry name" value="AAA_22"/>
</dbReference>
<proteinExistence type="predicted"/>
<protein>
    <recommendedName>
        <fullName evidence="1">ORC1/DEAH AAA+ ATPase domain-containing protein</fullName>
    </recommendedName>
</protein>
<name>A0A2A9ECT2_9MICO</name>
<gene>
    <name evidence="2" type="ORF">ATL41_1158</name>
</gene>
<dbReference type="InterPro" id="IPR027417">
    <property type="entry name" value="P-loop_NTPase"/>
</dbReference>
<organism evidence="2 3">
    <name type="scientific">Flavimobilis soli</name>
    <dbReference type="NCBI Taxonomy" id="442709"/>
    <lineage>
        <taxon>Bacteria</taxon>
        <taxon>Bacillati</taxon>
        <taxon>Actinomycetota</taxon>
        <taxon>Actinomycetes</taxon>
        <taxon>Micrococcales</taxon>
        <taxon>Jonesiaceae</taxon>
        <taxon>Flavimobilis</taxon>
    </lineage>
</organism>
<dbReference type="EMBL" id="PDJH01000001">
    <property type="protein sequence ID" value="PFG36436.1"/>
    <property type="molecule type" value="Genomic_DNA"/>
</dbReference>
<dbReference type="AlphaFoldDB" id="A0A2A9ECT2"/>
<keyword evidence="3" id="KW-1185">Reference proteome</keyword>
<dbReference type="SUPFAM" id="SSF52540">
    <property type="entry name" value="P-loop containing nucleoside triphosphate hydrolases"/>
    <property type="match status" value="1"/>
</dbReference>
<feature type="domain" description="ORC1/DEAH AAA+ ATPase" evidence="1">
    <location>
        <begin position="58"/>
        <end position="202"/>
    </location>
</feature>
<dbReference type="PANTHER" id="PTHR35894">
    <property type="entry name" value="GENERAL SECRETION PATHWAY PROTEIN A-RELATED"/>
    <property type="match status" value="1"/>
</dbReference>
<dbReference type="Proteomes" id="UP000221394">
    <property type="component" value="Unassembled WGS sequence"/>
</dbReference>
<sequence length="299" mass="33437">MPPTKKLSVLGKDNDGRRFLTGTFDEVNSAAPHPHPVPSFYSTREHRRFTEFADTVRTHRYIGLCWGPPGIGKTLSARHYAGVDSWEQWQYDVGDTVGPVPPRVLEVRTAFYTPTAAATLKQIDQGLPRACQAISYAIDYDELGLVDPYVHDASRSSGRTELLIIDEADRLKSTGLEQARDYYDRHHMGVILIGMPGIEKRLARYPQLYSRIGFAHEYRPLGPDELTAVLTTRLPAQHTDHDPIAHATALATVARITAGNFRLLDRLATQIERIQTINDLHTLTPELVDAAREALLIGH</sequence>
<dbReference type="Gene3D" id="3.40.50.300">
    <property type="entry name" value="P-loop containing nucleotide triphosphate hydrolases"/>
    <property type="match status" value="1"/>
</dbReference>
<evidence type="ECO:0000313" key="3">
    <source>
        <dbReference type="Proteomes" id="UP000221394"/>
    </source>
</evidence>